<organism evidence="3">
    <name type="scientific">hydrothermal vent metagenome</name>
    <dbReference type="NCBI Taxonomy" id="652676"/>
    <lineage>
        <taxon>unclassified sequences</taxon>
        <taxon>metagenomes</taxon>
        <taxon>ecological metagenomes</taxon>
    </lineage>
</organism>
<dbReference type="Pfam" id="PF09511">
    <property type="entry name" value="RNA_lig_T4_1"/>
    <property type="match status" value="1"/>
</dbReference>
<proteinExistence type="predicted"/>
<dbReference type="EMBL" id="UOFH01000044">
    <property type="protein sequence ID" value="VAW58906.1"/>
    <property type="molecule type" value="Genomic_DNA"/>
</dbReference>
<protein>
    <submittedName>
        <fullName evidence="3">RNA ligase, phage-associated #T4-like RnlA #T4 GC1653</fullName>
    </submittedName>
</protein>
<feature type="domain" description="T4 RNA ligase 1-like N-terminal" evidence="1">
    <location>
        <begin position="54"/>
        <end position="252"/>
    </location>
</feature>
<dbReference type="Gene3D" id="1.10.3550.20">
    <property type="match status" value="1"/>
</dbReference>
<feature type="domain" description="T4 RNA ligase 1 C-terminal" evidence="2">
    <location>
        <begin position="259"/>
        <end position="358"/>
    </location>
</feature>
<dbReference type="InterPro" id="IPR019039">
    <property type="entry name" value="T4-Rnl1-like_N"/>
</dbReference>
<dbReference type="AlphaFoldDB" id="A0A3B0XRD3"/>
<gene>
    <name evidence="3" type="ORF">MNBD_GAMMA08-1542</name>
</gene>
<evidence type="ECO:0000259" key="1">
    <source>
        <dbReference type="Pfam" id="PF09511"/>
    </source>
</evidence>
<dbReference type="Pfam" id="PF20819">
    <property type="entry name" value="T4_Rnl1_C"/>
    <property type="match status" value="1"/>
</dbReference>
<name>A0A3B0XRD3_9ZZZZ</name>
<reference evidence="3" key="1">
    <citation type="submission" date="2018-06" db="EMBL/GenBank/DDBJ databases">
        <authorList>
            <person name="Zhirakovskaya E."/>
        </authorList>
    </citation>
    <scope>NUCLEOTIDE SEQUENCE</scope>
</reference>
<dbReference type="NCBIfam" id="TIGR02308">
    <property type="entry name" value="RNA_lig_T4_1"/>
    <property type="match status" value="1"/>
</dbReference>
<accession>A0A3B0XRD3</accession>
<dbReference type="InterPro" id="IPR049042">
    <property type="entry name" value="T4_Rnl1_C"/>
</dbReference>
<evidence type="ECO:0000259" key="2">
    <source>
        <dbReference type="Pfam" id="PF20819"/>
    </source>
</evidence>
<sequence>MNDYQAKLFNDLTTLVETTEAFYYNDWPVDNVIYRNFNYRLASYTDFCLPSALECRGIMFSIDTETGEISLASLPFEKFFNHMENPFTMELNLNDIKEIADKADGSLITTYTHNGKLRLKSKGSLASGQAIAAMELLEKDENKTFCEELSKGEQLDCTIIMEFCSVDNRIVLPYIEAELKVLGVRNRLTGGYINFEDIDAEHFPEILNRWTQIIQTDDAKAYIESVDDMSGIEGVVFRMKDGLRVKKKCTWYLNLHKNKDNVNSPKKLFEAVVYETSDDLKSLFHDDPIVIEIITNMEKHVSKKYNHVVTTIEKFYMRNKHLSRKEYAILGQNDLTKPLFPLAMMQYLNKEVDYKKHMVKYFNIYKLEESEALHIED</sequence>
<dbReference type="GO" id="GO:0003972">
    <property type="term" value="F:RNA ligase (ATP) activity"/>
    <property type="evidence" value="ECO:0007669"/>
    <property type="project" value="InterPro"/>
</dbReference>
<evidence type="ECO:0000313" key="3">
    <source>
        <dbReference type="EMBL" id="VAW58906.1"/>
    </source>
</evidence>
<keyword evidence="3" id="KW-0436">Ligase</keyword>
<dbReference type="InterPro" id="IPR012648">
    <property type="entry name" value="Rnl1"/>
</dbReference>